<accession>A0AAV4RHB1</accession>
<gene>
    <name evidence="1" type="ORF">CEXT_400551</name>
</gene>
<evidence type="ECO:0000313" key="2">
    <source>
        <dbReference type="Proteomes" id="UP001054945"/>
    </source>
</evidence>
<organism evidence="1 2">
    <name type="scientific">Caerostris extrusa</name>
    <name type="common">Bark spider</name>
    <name type="synonym">Caerostris bankana</name>
    <dbReference type="NCBI Taxonomy" id="172846"/>
    <lineage>
        <taxon>Eukaryota</taxon>
        <taxon>Metazoa</taxon>
        <taxon>Ecdysozoa</taxon>
        <taxon>Arthropoda</taxon>
        <taxon>Chelicerata</taxon>
        <taxon>Arachnida</taxon>
        <taxon>Araneae</taxon>
        <taxon>Araneomorphae</taxon>
        <taxon>Entelegynae</taxon>
        <taxon>Araneoidea</taxon>
        <taxon>Araneidae</taxon>
        <taxon>Caerostris</taxon>
    </lineage>
</organism>
<evidence type="ECO:0000313" key="1">
    <source>
        <dbReference type="EMBL" id="GIY19383.1"/>
    </source>
</evidence>
<name>A0AAV4RHB1_CAEEX</name>
<reference evidence="1 2" key="1">
    <citation type="submission" date="2021-06" db="EMBL/GenBank/DDBJ databases">
        <title>Caerostris extrusa draft genome.</title>
        <authorList>
            <person name="Kono N."/>
            <person name="Arakawa K."/>
        </authorList>
    </citation>
    <scope>NUCLEOTIDE SEQUENCE [LARGE SCALE GENOMIC DNA]</scope>
</reference>
<dbReference type="AlphaFoldDB" id="A0AAV4RHB1"/>
<comment type="caution">
    <text evidence="1">The sequence shown here is derived from an EMBL/GenBank/DDBJ whole genome shotgun (WGS) entry which is preliminary data.</text>
</comment>
<protein>
    <submittedName>
        <fullName evidence="1">Uncharacterized protein</fullName>
    </submittedName>
</protein>
<dbReference type="EMBL" id="BPLR01007746">
    <property type="protein sequence ID" value="GIY19383.1"/>
    <property type="molecule type" value="Genomic_DNA"/>
</dbReference>
<keyword evidence="2" id="KW-1185">Reference proteome</keyword>
<proteinExistence type="predicted"/>
<dbReference type="Proteomes" id="UP001054945">
    <property type="component" value="Unassembled WGS sequence"/>
</dbReference>
<sequence>MCATSVQKKRGGGRKVEFTGIQKLEHAIIRLPGKIYIENDDTQLYPKSLQSSPFIECWWPIPGIHEMERMIMDKQSALLEHFLQLIISPLELRLPINLSSTCFQDTKSLRRKSHLQKFFREDAIEDYPNHSSREG</sequence>